<dbReference type="PANTHER" id="PTHR33202:SF7">
    <property type="entry name" value="FERRIC UPTAKE REGULATION PROTEIN"/>
    <property type="match status" value="1"/>
</dbReference>
<keyword evidence="1" id="KW-0678">Repressor</keyword>
<reference evidence="3" key="1">
    <citation type="submission" date="2020-03" db="EMBL/GenBank/DDBJ databases">
        <title>Complete genome sequence of sulfur-oxidizing bacterium skT11.</title>
        <authorList>
            <person name="Kanda M."/>
            <person name="Kojima H."/>
            <person name="Fukui M."/>
        </authorList>
    </citation>
    <scope>NUCLEOTIDE SEQUENCE [LARGE SCALE GENOMIC DNA]</scope>
    <source>
        <strain evidence="3">skT11</strain>
    </source>
</reference>
<sequence>MNTCDYTRDNMADLLRQHGINPTHQRIEIAFALFSHQEHLCADQVMAIVNAKHSETSKATVYNTLNLFQEKKMIREVIVDPSKVFYDPNTHLHHHFYNVATGELTDIDVDDIGLTGLPQLPPGLVTEGVDIIVRVRPTA</sequence>
<dbReference type="Proteomes" id="UP000502260">
    <property type="component" value="Chromosome"/>
</dbReference>
<keyword evidence="1" id="KW-0408">Iron</keyword>
<protein>
    <recommendedName>
        <fullName evidence="1">Ferric uptake regulation protein</fullName>
    </recommendedName>
</protein>
<dbReference type="GO" id="GO:0008270">
    <property type="term" value="F:zinc ion binding"/>
    <property type="evidence" value="ECO:0007669"/>
    <property type="project" value="TreeGrafter"/>
</dbReference>
<dbReference type="Pfam" id="PF01475">
    <property type="entry name" value="FUR"/>
    <property type="match status" value="1"/>
</dbReference>
<dbReference type="AlphaFoldDB" id="A0A6F8VAJ1"/>
<dbReference type="PANTHER" id="PTHR33202">
    <property type="entry name" value="ZINC UPTAKE REGULATION PROTEIN"/>
    <property type="match status" value="1"/>
</dbReference>
<dbReference type="GO" id="GO:0003700">
    <property type="term" value="F:DNA-binding transcription factor activity"/>
    <property type="evidence" value="ECO:0007669"/>
    <property type="project" value="UniProtKB-UniRule"/>
</dbReference>
<keyword evidence="3" id="KW-1185">Reference proteome</keyword>
<keyword evidence="1" id="KW-0963">Cytoplasm</keyword>
<keyword evidence="1" id="KW-0238">DNA-binding</keyword>
<comment type="similarity">
    <text evidence="1">Belongs to the Fur family.</text>
</comment>
<accession>A0A6F8VAJ1</accession>
<dbReference type="GO" id="GO:0000976">
    <property type="term" value="F:transcription cis-regulatory region binding"/>
    <property type="evidence" value="ECO:0007669"/>
    <property type="project" value="TreeGrafter"/>
</dbReference>
<dbReference type="InterPro" id="IPR002481">
    <property type="entry name" value="FUR"/>
</dbReference>
<dbReference type="InterPro" id="IPR036390">
    <property type="entry name" value="WH_DNA-bd_sf"/>
</dbReference>
<name>A0A6F8VAJ1_9PROT</name>
<evidence type="ECO:0000256" key="1">
    <source>
        <dbReference type="RuleBase" id="RU364037"/>
    </source>
</evidence>
<keyword evidence="1" id="KW-0805">Transcription regulation</keyword>
<comment type="subunit">
    <text evidence="1">Homodimer.</text>
</comment>
<comment type="subcellular location">
    <subcellularLocation>
        <location evidence="1">Cytoplasm</location>
    </subcellularLocation>
</comment>
<dbReference type="GO" id="GO:0005737">
    <property type="term" value="C:cytoplasm"/>
    <property type="evidence" value="ECO:0007669"/>
    <property type="project" value="UniProtKB-SubCell"/>
</dbReference>
<dbReference type="Gene3D" id="1.10.10.10">
    <property type="entry name" value="Winged helix-like DNA-binding domain superfamily/Winged helix DNA-binding domain"/>
    <property type="match status" value="1"/>
</dbReference>
<proteinExistence type="inferred from homology"/>
<keyword evidence="1" id="KW-0804">Transcription</keyword>
<evidence type="ECO:0000313" key="3">
    <source>
        <dbReference type="Proteomes" id="UP000502260"/>
    </source>
</evidence>
<keyword evidence="1" id="KW-0479">Metal-binding</keyword>
<organism evidence="2 3">
    <name type="scientific">Sulfurimicrobium lacus</name>
    <dbReference type="NCBI Taxonomy" id="2715678"/>
    <lineage>
        <taxon>Bacteria</taxon>
        <taxon>Pseudomonadati</taxon>
        <taxon>Pseudomonadota</taxon>
        <taxon>Betaproteobacteria</taxon>
        <taxon>Nitrosomonadales</taxon>
        <taxon>Sulfuricellaceae</taxon>
        <taxon>Sulfurimicrobium</taxon>
    </lineage>
</organism>
<evidence type="ECO:0000313" key="2">
    <source>
        <dbReference type="EMBL" id="BCB25775.1"/>
    </source>
</evidence>
<dbReference type="SUPFAM" id="SSF46785">
    <property type="entry name" value="Winged helix' DNA-binding domain"/>
    <property type="match status" value="1"/>
</dbReference>
<dbReference type="InterPro" id="IPR036388">
    <property type="entry name" value="WH-like_DNA-bd_sf"/>
</dbReference>
<dbReference type="GO" id="GO:0045892">
    <property type="term" value="P:negative regulation of DNA-templated transcription"/>
    <property type="evidence" value="ECO:0007669"/>
    <property type="project" value="TreeGrafter"/>
</dbReference>
<dbReference type="EMBL" id="AP022853">
    <property type="protein sequence ID" value="BCB25775.1"/>
    <property type="molecule type" value="Genomic_DNA"/>
</dbReference>
<dbReference type="KEGG" id="slac:SKTS_06610"/>
<gene>
    <name evidence="1" type="primary">fur</name>
    <name evidence="2" type="ORF">SKTS_06610</name>
</gene>
<dbReference type="CDD" id="cd07153">
    <property type="entry name" value="Fur_like"/>
    <property type="match status" value="1"/>
</dbReference>
<keyword evidence="1" id="KW-0862">Zinc</keyword>
<dbReference type="GO" id="GO:1900376">
    <property type="term" value="P:regulation of secondary metabolite biosynthetic process"/>
    <property type="evidence" value="ECO:0007669"/>
    <property type="project" value="TreeGrafter"/>
</dbReference>